<gene>
    <name evidence="1" type="ORF">RAT170B_1586</name>
</gene>
<dbReference type="EMBL" id="LAOQ01000009">
    <property type="protein sequence ID" value="KJW03889.1"/>
    <property type="molecule type" value="Genomic_DNA"/>
</dbReference>
<accession>A0A0F3RFB9</accession>
<dbReference type="PATRIC" id="fig|1268837.3.peg.1817"/>
<comment type="caution">
    <text evidence="1">The sequence shown here is derived from an EMBL/GenBank/DDBJ whole genome shotgun (WGS) entry which is preliminary data.</text>
</comment>
<keyword evidence="2" id="KW-1185">Reference proteome</keyword>
<proteinExistence type="predicted"/>
<reference evidence="1 2" key="1">
    <citation type="submission" date="2015-01" db="EMBL/GenBank/DDBJ databases">
        <title>Genome Sequencing of Rickettsiales /home/snadendla/prok_pipe/test/illegal_ec_num.txt.</title>
        <authorList>
            <person name="Daugherty S.C."/>
            <person name="Su Q."/>
            <person name="Abolude K."/>
            <person name="Beier-Sexton M."/>
            <person name="Carlyon J.A."/>
            <person name="Carter R."/>
            <person name="Day N.P."/>
            <person name="Dumler S.J."/>
            <person name="Dyachenko V."/>
            <person name="Godinez A."/>
            <person name="Kurtti T.J."/>
            <person name="Lichay M."/>
            <person name="Mullins K.E."/>
            <person name="Ott S."/>
            <person name="Pappas-Brown V."/>
            <person name="Paris D.H."/>
            <person name="Patel P."/>
            <person name="Richards A.L."/>
            <person name="Sadzewicz L."/>
            <person name="Sears K."/>
            <person name="Seidman D."/>
            <person name="Sengamalay N."/>
            <person name="Stenos J."/>
            <person name="Tallon L.J."/>
            <person name="Vincent G."/>
            <person name="Fraser C.M."/>
            <person name="Munderloh U."/>
            <person name="Dunning-Hotopp J.C."/>
        </authorList>
    </citation>
    <scope>NUCLEOTIDE SEQUENCE [LARGE SCALE GENOMIC DNA]</scope>
    <source>
        <strain evidence="1 2">T170-B</strain>
    </source>
</reference>
<sequence>MAVNSLINGFSSEDDILLSDVCGIEFILFKVSNILKELFYIYNSNVASFCSI</sequence>
<organism evidence="1 2">
    <name type="scientific">Rickettsia argasii T170-B</name>
    <dbReference type="NCBI Taxonomy" id="1268837"/>
    <lineage>
        <taxon>Bacteria</taxon>
        <taxon>Pseudomonadati</taxon>
        <taxon>Pseudomonadota</taxon>
        <taxon>Alphaproteobacteria</taxon>
        <taxon>Rickettsiales</taxon>
        <taxon>Rickettsiaceae</taxon>
        <taxon>Rickettsieae</taxon>
        <taxon>Rickettsia</taxon>
        <taxon>spotted fever group</taxon>
    </lineage>
</organism>
<dbReference type="Proteomes" id="UP000033736">
    <property type="component" value="Unassembled WGS sequence"/>
</dbReference>
<protein>
    <submittedName>
        <fullName evidence="1">Uncharacterized protein</fullName>
    </submittedName>
</protein>
<evidence type="ECO:0000313" key="2">
    <source>
        <dbReference type="Proteomes" id="UP000033736"/>
    </source>
</evidence>
<name>A0A0F3RFB9_9RICK</name>
<dbReference type="AlphaFoldDB" id="A0A0F3RFB9"/>
<evidence type="ECO:0000313" key="1">
    <source>
        <dbReference type="EMBL" id="KJW03889.1"/>
    </source>
</evidence>